<accession>A0A1S9RCT5</accession>
<reference evidence="3" key="1">
    <citation type="submission" date="2015-09" db="EMBL/GenBank/DDBJ databases">
        <authorList>
            <person name="Fill T.P."/>
            <person name="Baretta J.F."/>
            <person name="de Almeida L.G."/>
            <person name="Rocha M."/>
            <person name="de Souza D.H."/>
            <person name="Malavazi I."/>
            <person name="Cerdeira L.T."/>
            <person name="Hong H."/>
            <person name="Samborskyy M."/>
            <person name="de Vasconcelos A.T."/>
            <person name="Leadlay P."/>
            <person name="Rodrigues-Filho E."/>
        </authorList>
    </citation>
    <scope>NUCLEOTIDE SEQUENCE [LARGE SCALE GENOMIC DNA]</scope>
    <source>
        <strain evidence="3">LaBioMMi 136</strain>
    </source>
</reference>
<feature type="region of interest" description="Disordered" evidence="1">
    <location>
        <begin position="1"/>
        <end position="31"/>
    </location>
</feature>
<dbReference type="InterPro" id="IPR027417">
    <property type="entry name" value="P-loop_NTPase"/>
</dbReference>
<evidence type="ECO:0000313" key="2">
    <source>
        <dbReference type="EMBL" id="OOQ83206.1"/>
    </source>
</evidence>
<evidence type="ECO:0000256" key="1">
    <source>
        <dbReference type="SAM" id="MobiDB-lite"/>
    </source>
</evidence>
<evidence type="ECO:0000313" key="3">
    <source>
        <dbReference type="Proteomes" id="UP000190744"/>
    </source>
</evidence>
<dbReference type="EMBL" id="LJBN01000202">
    <property type="protein sequence ID" value="OOQ83206.1"/>
    <property type="molecule type" value="Genomic_DNA"/>
</dbReference>
<dbReference type="InterPro" id="IPR036412">
    <property type="entry name" value="HAD-like_sf"/>
</dbReference>
<dbReference type="Proteomes" id="UP000190744">
    <property type="component" value="Unassembled WGS sequence"/>
</dbReference>
<dbReference type="Gene3D" id="3.40.50.300">
    <property type="entry name" value="P-loop containing nucleotide triphosphate hydrolases"/>
    <property type="match status" value="1"/>
</dbReference>
<proteinExistence type="predicted"/>
<gene>
    <name evidence="2" type="ORF">PEBR_36313</name>
</gene>
<dbReference type="Pfam" id="PF12710">
    <property type="entry name" value="HAD"/>
    <property type="match status" value="1"/>
</dbReference>
<dbReference type="AlphaFoldDB" id="A0A1S9RCT5"/>
<protein>
    <submittedName>
        <fullName evidence="2">Uncharacterized protein</fullName>
    </submittedName>
</protein>
<organism evidence="2 3">
    <name type="scientific">Penicillium brasilianum</name>
    <dbReference type="NCBI Taxonomy" id="104259"/>
    <lineage>
        <taxon>Eukaryota</taxon>
        <taxon>Fungi</taxon>
        <taxon>Dikarya</taxon>
        <taxon>Ascomycota</taxon>
        <taxon>Pezizomycotina</taxon>
        <taxon>Eurotiomycetes</taxon>
        <taxon>Eurotiomycetidae</taxon>
        <taxon>Eurotiales</taxon>
        <taxon>Aspergillaceae</taxon>
        <taxon>Penicillium</taxon>
    </lineage>
</organism>
<comment type="caution">
    <text evidence="2">The sequence shown here is derived from an EMBL/GenBank/DDBJ whole genome shotgun (WGS) entry which is preliminary data.</text>
</comment>
<dbReference type="SUPFAM" id="SSF56784">
    <property type="entry name" value="HAD-like"/>
    <property type="match status" value="1"/>
</dbReference>
<name>A0A1S9RCT5_PENBI</name>
<sequence>MLLKLCGPPSNQLDDDRAMPTKPTRPLPNLPPQKPKIIGLFGLSGAGTPFPLDQLKKEIGEGEFAFYDANQALEAVCPGGLIAYNALSSDQRQQYRDTTIDTFQQECAKKGVMGVVIRYLTLWDEDNECFSITPAADVQAHTHILYLESPFVKSSQISEHTSQKSSQDEIGQAKVKHWDCWQKRDISYLRRFCHKHDITFTVLTPHLATVPKVISLMKILQGSGQAHNRRSVKEQLIRIMQTPRAERVETVLLFGADRTLSPQDSEYLLWCQVPCQLMPLGLQNIPSKATLSHVSSTYKDYLQTVLLHEEVFDDQTFADVCQEVAAAIQLYPDMLALLRRAIETPHTLPIIVTGGPRLVWEIVLKRVGLFETVRVIGSGRLMDHALMTPEVKGLLVATLQEKFNADVWAFGNNLVDAVMFLKADQAVLITDSETWLTHDTGPVWKEHIQASCPQLHDVLLSTNSAMALQYQPQEMHLLGKHLVNKIFSHRLRIFYITRDRPSAIVTSFEPRGSPTYPIWKSTHHEIGALLANRLLKNNIIDENPLSDENYMFPCNLTILTATPGSMPMAIGIHNEYFGAHFLTPDTLTDLGNQSSSILMATRVLVLVKSMIINEDFLMDLLGKYNPLIESLVKVVIVAGVIRSSLLTNTRLARIFGQRPNVTFVALHFGDDMVCPDNFPEAEHV</sequence>
<dbReference type="Gene3D" id="3.40.50.1000">
    <property type="entry name" value="HAD superfamily/HAD-like"/>
    <property type="match status" value="1"/>
</dbReference>
<dbReference type="InterPro" id="IPR023214">
    <property type="entry name" value="HAD_sf"/>
</dbReference>